<evidence type="ECO:0000313" key="2">
    <source>
        <dbReference type="EMBL" id="SDE66366.1"/>
    </source>
</evidence>
<evidence type="ECO:0000313" key="3">
    <source>
        <dbReference type="Proteomes" id="UP000183812"/>
    </source>
</evidence>
<protein>
    <recommendedName>
        <fullName evidence="4">DUF3299 domain-containing protein</fullName>
    </recommendedName>
</protein>
<dbReference type="AlphaFoldDB" id="A0A1G7ESA9"/>
<proteinExistence type="predicted"/>
<sequence>MHRRQFLALAPALILAPALPLRAEDPIRLRDLYNKDLSFSDLALARQGQRLAVQGFMAPPLKANSVFFVLTNRPMAVCPFCEPGMPWPDDILAVYARRIVEVEPFNLPILVEGRLELGDATDPELGFYSKVRLREATFRRA</sequence>
<dbReference type="EMBL" id="FNAY01000002">
    <property type="protein sequence ID" value="SDE66366.1"/>
    <property type="molecule type" value="Genomic_DNA"/>
</dbReference>
<accession>A0A1G7ESA9</accession>
<organism evidence="2 3">
    <name type="scientific">Rhodobacter capsulatus</name>
    <name type="common">Rhodopseudomonas capsulata</name>
    <dbReference type="NCBI Taxonomy" id="1061"/>
    <lineage>
        <taxon>Bacteria</taxon>
        <taxon>Pseudomonadati</taxon>
        <taxon>Pseudomonadota</taxon>
        <taxon>Alphaproteobacteria</taxon>
        <taxon>Rhodobacterales</taxon>
        <taxon>Rhodobacter group</taxon>
        <taxon>Rhodobacter</taxon>
    </lineage>
</organism>
<dbReference type="RefSeq" id="WP_074552939.1">
    <property type="nucleotide sequence ID" value="NZ_CP119563.1"/>
</dbReference>
<dbReference type="OrthoDB" id="2583024at2"/>
<feature type="chain" id="PRO_5010288757" description="DUF3299 domain-containing protein" evidence="1">
    <location>
        <begin position="24"/>
        <end position="141"/>
    </location>
</feature>
<feature type="signal peptide" evidence="1">
    <location>
        <begin position="1"/>
        <end position="23"/>
    </location>
</feature>
<gene>
    <name evidence="2" type="ORF">SAMN04244550_00860</name>
</gene>
<reference evidence="2 3" key="1">
    <citation type="submission" date="2016-10" db="EMBL/GenBank/DDBJ databases">
        <authorList>
            <person name="de Groot N.N."/>
        </authorList>
    </citation>
    <scope>NUCLEOTIDE SEQUENCE [LARGE SCALE GENOMIC DNA]</scope>
    <source>
        <strain evidence="3">DSM 938 / 37b4</strain>
    </source>
</reference>
<evidence type="ECO:0000256" key="1">
    <source>
        <dbReference type="SAM" id="SignalP"/>
    </source>
</evidence>
<dbReference type="Proteomes" id="UP000183812">
    <property type="component" value="Unassembled WGS sequence"/>
</dbReference>
<evidence type="ECO:0008006" key="4">
    <source>
        <dbReference type="Google" id="ProtNLM"/>
    </source>
</evidence>
<keyword evidence="1" id="KW-0732">Signal</keyword>
<name>A0A1G7ESA9_RHOCA</name>